<comment type="caution">
    <text evidence="6">The sequence shown here is derived from an EMBL/GenBank/DDBJ whole genome shotgun (WGS) entry which is preliminary data.</text>
</comment>
<keyword evidence="7" id="KW-1185">Reference proteome</keyword>
<evidence type="ECO:0000313" key="7">
    <source>
        <dbReference type="Proteomes" id="UP001153954"/>
    </source>
</evidence>
<keyword evidence="1" id="KW-0645">Protease</keyword>
<proteinExistence type="predicted"/>
<organism evidence="6 7">
    <name type="scientific">Euphydryas editha</name>
    <name type="common">Edith's checkerspot</name>
    <dbReference type="NCBI Taxonomy" id="104508"/>
    <lineage>
        <taxon>Eukaryota</taxon>
        <taxon>Metazoa</taxon>
        <taxon>Ecdysozoa</taxon>
        <taxon>Arthropoda</taxon>
        <taxon>Hexapoda</taxon>
        <taxon>Insecta</taxon>
        <taxon>Pterygota</taxon>
        <taxon>Neoptera</taxon>
        <taxon>Endopterygota</taxon>
        <taxon>Lepidoptera</taxon>
        <taxon>Glossata</taxon>
        <taxon>Ditrysia</taxon>
        <taxon>Papilionoidea</taxon>
        <taxon>Nymphalidae</taxon>
        <taxon>Nymphalinae</taxon>
        <taxon>Euphydryas</taxon>
    </lineage>
</organism>
<keyword evidence="4" id="KW-0862">Zinc</keyword>
<evidence type="ECO:0000259" key="5">
    <source>
        <dbReference type="Pfam" id="PF00413"/>
    </source>
</evidence>
<reference evidence="6" key="1">
    <citation type="submission" date="2022-03" db="EMBL/GenBank/DDBJ databases">
        <authorList>
            <person name="Tunstrom K."/>
        </authorList>
    </citation>
    <scope>NUCLEOTIDE SEQUENCE</scope>
</reference>
<dbReference type="InterPro" id="IPR001818">
    <property type="entry name" value="Pept_M10_metallopeptidase"/>
</dbReference>
<evidence type="ECO:0000256" key="4">
    <source>
        <dbReference type="ARBA" id="ARBA00022833"/>
    </source>
</evidence>
<dbReference type="EMBL" id="CAKOGL010000016">
    <property type="protein sequence ID" value="CAH2096084.1"/>
    <property type="molecule type" value="Genomic_DNA"/>
</dbReference>
<evidence type="ECO:0000256" key="3">
    <source>
        <dbReference type="ARBA" id="ARBA00022801"/>
    </source>
</evidence>
<dbReference type="Gene3D" id="3.40.390.10">
    <property type="entry name" value="Collagenase (Catalytic Domain)"/>
    <property type="match status" value="1"/>
</dbReference>
<dbReference type="AlphaFoldDB" id="A0AAU9UEB1"/>
<evidence type="ECO:0000256" key="2">
    <source>
        <dbReference type="ARBA" id="ARBA00022723"/>
    </source>
</evidence>
<dbReference type="GO" id="GO:0008270">
    <property type="term" value="F:zinc ion binding"/>
    <property type="evidence" value="ECO:0007669"/>
    <property type="project" value="InterPro"/>
</dbReference>
<sequence>MIIHRNNLTILHSSLSQVRRPSQLDPHGTRSVLARALDVWEQASRLTFTEVNSDDADIVVSFANKDLRDTSYPFKGICDILVQGITIRFEQNTAIAFKF</sequence>
<dbReference type="Proteomes" id="UP001153954">
    <property type="component" value="Unassembled WGS sequence"/>
</dbReference>
<dbReference type="Pfam" id="PF00413">
    <property type="entry name" value="Peptidase_M10"/>
    <property type="match status" value="1"/>
</dbReference>
<dbReference type="SUPFAM" id="SSF55486">
    <property type="entry name" value="Metalloproteases ('zincins'), catalytic domain"/>
    <property type="match status" value="1"/>
</dbReference>
<dbReference type="InterPro" id="IPR024079">
    <property type="entry name" value="MetalloPept_cat_dom_sf"/>
</dbReference>
<feature type="domain" description="Peptidase M10 metallopeptidase" evidence="5">
    <location>
        <begin position="20"/>
        <end position="95"/>
    </location>
</feature>
<evidence type="ECO:0000313" key="6">
    <source>
        <dbReference type="EMBL" id="CAH2096084.1"/>
    </source>
</evidence>
<name>A0AAU9UEB1_EUPED</name>
<gene>
    <name evidence="6" type="ORF">EEDITHA_LOCUS11465</name>
</gene>
<accession>A0AAU9UEB1</accession>
<dbReference type="GO" id="GO:0006508">
    <property type="term" value="P:proteolysis"/>
    <property type="evidence" value="ECO:0007669"/>
    <property type="project" value="UniProtKB-KW"/>
</dbReference>
<dbReference type="GO" id="GO:0004222">
    <property type="term" value="F:metalloendopeptidase activity"/>
    <property type="evidence" value="ECO:0007669"/>
    <property type="project" value="InterPro"/>
</dbReference>
<dbReference type="GO" id="GO:0031012">
    <property type="term" value="C:extracellular matrix"/>
    <property type="evidence" value="ECO:0007669"/>
    <property type="project" value="InterPro"/>
</dbReference>
<keyword evidence="2" id="KW-0479">Metal-binding</keyword>
<evidence type="ECO:0000256" key="1">
    <source>
        <dbReference type="ARBA" id="ARBA00022670"/>
    </source>
</evidence>
<protein>
    <recommendedName>
        <fullName evidence="5">Peptidase M10 metallopeptidase domain-containing protein</fullName>
    </recommendedName>
</protein>
<keyword evidence="3" id="KW-0378">Hydrolase</keyword>